<evidence type="ECO:0000259" key="3">
    <source>
        <dbReference type="PROSITE" id="PS51034"/>
    </source>
</evidence>
<keyword evidence="2" id="KW-0732">Signal</keyword>
<sequence>MCRRTVIIVLTVFVAIPKAAIPRGYIVQVTPSCGSDGISDALVTVITDLQAEAWGKCSGATSVPFTSSDGVHFILPVSYPQGSSLCKFNELGNSTKVYTMKVIVSYGESGNPLHQVEEEYRVTCTFGSIGKSGSKQHRIGDSLIAPSVLKNNVGPGSKAKVNLVVSSVTGGDLSATPLKLGRIVTLAAIATTSGSEVGVRPTSCDAISGQRRYAILRAGCGDGIVFNTTDGFVTKGLTTRSPYFQTFAMGGDRSVNFECNFTLCSNNCDGSSCANGRKRRSQLVESNKEVFASDNLFELMAQTIPMTRPSVGKEPLHHPKDVRKDTVRRSLSSKR</sequence>
<feature type="domain" description="ZP" evidence="3">
    <location>
        <begin position="32"/>
        <end position="280"/>
    </location>
</feature>
<evidence type="ECO:0000313" key="4">
    <source>
        <dbReference type="EMBL" id="ABE72936.1"/>
    </source>
</evidence>
<dbReference type="Pfam" id="PF25272">
    <property type="entry name" value="VERL_C"/>
    <property type="match status" value="1"/>
</dbReference>
<feature type="chain" id="PRO_5002627782" evidence="2">
    <location>
        <begin position="23"/>
        <end position="335"/>
    </location>
</feature>
<dbReference type="AlphaFoldDB" id="A0MCP5"/>
<evidence type="ECO:0000256" key="2">
    <source>
        <dbReference type="SAM" id="SignalP"/>
    </source>
</evidence>
<gene>
    <name evidence="4" type="primary">VEZP6</name>
</gene>
<dbReference type="PROSITE" id="PS51034">
    <property type="entry name" value="ZP_2"/>
    <property type="match status" value="1"/>
</dbReference>
<dbReference type="InterPro" id="IPR057371">
    <property type="entry name" value="VERL_C"/>
</dbReference>
<name>A0MCP5_HALDH</name>
<accession>A0MCP5</accession>
<organism evidence="4">
    <name type="scientific">Haliotis discus hannai</name>
    <name type="common">Japanese abalone</name>
    <dbReference type="NCBI Taxonomy" id="42344"/>
    <lineage>
        <taxon>Eukaryota</taxon>
        <taxon>Metazoa</taxon>
        <taxon>Spiralia</taxon>
        <taxon>Lophotrochozoa</taxon>
        <taxon>Mollusca</taxon>
        <taxon>Gastropoda</taxon>
        <taxon>Vetigastropoda</taxon>
        <taxon>Lepetellida</taxon>
        <taxon>Haliotoidea</taxon>
        <taxon>Haliotidae</taxon>
        <taxon>Haliotis</taxon>
    </lineage>
</organism>
<feature type="signal peptide" evidence="2">
    <location>
        <begin position="1"/>
        <end position="22"/>
    </location>
</feature>
<dbReference type="EMBL" id="DQ453731">
    <property type="protein sequence ID" value="ABE72936.1"/>
    <property type="molecule type" value="mRNA"/>
</dbReference>
<reference evidence="4" key="1">
    <citation type="journal article" date="2006" name="Proc. Natl. Acad. Sci. U.S.A.">
        <title>Rapidly evolving zona pellucida domain proteins are a major component of the vitelline envelope of abalone eggs.</title>
        <authorList>
            <person name="Aagaard J.E."/>
            <person name="Yi X."/>
            <person name="MacCoss M.J."/>
            <person name="Swanson W.J."/>
        </authorList>
    </citation>
    <scope>NUCLEOTIDE SEQUENCE</scope>
</reference>
<dbReference type="InterPro" id="IPR001507">
    <property type="entry name" value="ZP_dom"/>
</dbReference>
<feature type="region of interest" description="Disordered" evidence="1">
    <location>
        <begin position="308"/>
        <end position="335"/>
    </location>
</feature>
<protein>
    <submittedName>
        <fullName evidence="4">Vitelline envelope zona pellucida domain 6</fullName>
    </submittedName>
</protein>
<proteinExistence type="evidence at transcript level"/>
<feature type="compositionally biased region" description="Basic and acidic residues" evidence="1">
    <location>
        <begin position="314"/>
        <end position="328"/>
    </location>
</feature>
<evidence type="ECO:0000256" key="1">
    <source>
        <dbReference type="SAM" id="MobiDB-lite"/>
    </source>
</evidence>